<dbReference type="AlphaFoldDB" id="A0A0F9TP31"/>
<evidence type="ECO:0008006" key="2">
    <source>
        <dbReference type="Google" id="ProtNLM"/>
    </source>
</evidence>
<organism evidence="1">
    <name type="scientific">marine sediment metagenome</name>
    <dbReference type="NCBI Taxonomy" id="412755"/>
    <lineage>
        <taxon>unclassified sequences</taxon>
        <taxon>metagenomes</taxon>
        <taxon>ecological metagenomes</taxon>
    </lineage>
</organism>
<accession>A0A0F9TP31</accession>
<dbReference type="EMBL" id="LAZR01001531">
    <property type="protein sequence ID" value="KKN43163.1"/>
    <property type="molecule type" value="Genomic_DNA"/>
</dbReference>
<gene>
    <name evidence="1" type="ORF">LCGC14_0706090</name>
</gene>
<reference evidence="1" key="1">
    <citation type="journal article" date="2015" name="Nature">
        <title>Complex archaea that bridge the gap between prokaryotes and eukaryotes.</title>
        <authorList>
            <person name="Spang A."/>
            <person name="Saw J.H."/>
            <person name="Jorgensen S.L."/>
            <person name="Zaremba-Niedzwiedzka K."/>
            <person name="Martijn J."/>
            <person name="Lind A.E."/>
            <person name="van Eijk R."/>
            <person name="Schleper C."/>
            <person name="Guy L."/>
            <person name="Ettema T.J."/>
        </authorList>
    </citation>
    <scope>NUCLEOTIDE SEQUENCE</scope>
</reference>
<sequence>MTLPFAKRWVLLQFNHVIQKENRELNWAENNILNDENELEGIVNLSINALKSLYSRKSFLNSSEQDIMDKWNMDSNLIYRFIRTICTDTNDKRGWIEKKVMFSEFEKYCGNQGYNCDIALTGFTQEFKRQGYSIYDAGMKKSKRIRKYAGLTLK</sequence>
<evidence type="ECO:0000313" key="1">
    <source>
        <dbReference type="EMBL" id="KKN43163.1"/>
    </source>
</evidence>
<name>A0A0F9TP31_9ZZZZ</name>
<comment type="caution">
    <text evidence="1">The sequence shown here is derived from an EMBL/GenBank/DDBJ whole genome shotgun (WGS) entry which is preliminary data.</text>
</comment>
<proteinExistence type="predicted"/>
<protein>
    <recommendedName>
        <fullName evidence="2">DNA primase/nucleoside triphosphatase C-terminal domain-containing protein</fullName>
    </recommendedName>
</protein>